<protein>
    <recommendedName>
        <fullName evidence="4">Peptidase C39-like domain-containing protein</fullName>
    </recommendedName>
</protein>
<reference evidence="2 3" key="1">
    <citation type="journal article" date="2012" name="Environ. Microbiol.">
        <title>The genome sequence of Desulfatibacillum alkenivorans AK-01: a blueprint for anaerobic alkane oxidation.</title>
        <authorList>
            <person name="Callaghan A.V."/>
            <person name="Morris B.E."/>
            <person name="Pereira I.A."/>
            <person name="McInerney M.J."/>
            <person name="Austin R.N."/>
            <person name="Groves J.T."/>
            <person name="Kukor J.J."/>
            <person name="Suflita J.M."/>
            <person name="Young L.Y."/>
            <person name="Zylstra G.J."/>
            <person name="Wawrik B."/>
        </authorList>
    </citation>
    <scope>NUCLEOTIDE SEQUENCE [LARGE SCALE GENOMIC DNA]</scope>
    <source>
        <strain evidence="2 3">AK-01</strain>
    </source>
</reference>
<dbReference type="EMBL" id="CP001322">
    <property type="protein sequence ID" value="ACL04518.1"/>
    <property type="molecule type" value="Genomic_DNA"/>
</dbReference>
<evidence type="ECO:0000256" key="1">
    <source>
        <dbReference type="SAM" id="SignalP"/>
    </source>
</evidence>
<dbReference type="KEGG" id="dal:Dalk_2828"/>
<dbReference type="RefSeq" id="WP_015947588.1">
    <property type="nucleotide sequence ID" value="NC_011768.1"/>
</dbReference>
<evidence type="ECO:0000313" key="2">
    <source>
        <dbReference type="EMBL" id="ACL04518.1"/>
    </source>
</evidence>
<keyword evidence="1" id="KW-0732">Signal</keyword>
<keyword evidence="3" id="KW-1185">Reference proteome</keyword>
<dbReference type="HOGENOM" id="CLU_454720_0_0_7"/>
<organism evidence="2 3">
    <name type="scientific">Desulfatibacillum aliphaticivorans</name>
    <dbReference type="NCBI Taxonomy" id="218208"/>
    <lineage>
        <taxon>Bacteria</taxon>
        <taxon>Pseudomonadati</taxon>
        <taxon>Thermodesulfobacteriota</taxon>
        <taxon>Desulfobacteria</taxon>
        <taxon>Desulfobacterales</taxon>
        <taxon>Desulfatibacillaceae</taxon>
        <taxon>Desulfatibacillum</taxon>
    </lineage>
</organism>
<sequence length="600" mass="64053">MIMTKRSMGIVVLFLLLAQAVFANDSRIAGKAVIPGAPGVVNGDVNGDSIVNLKDILYNMRTLTRISNQAADFGDLDDASTNFPTTLGTQNAIAGRTGPYHRNVSHEWIGSGSSSTTDTELDAKTIDLDFDDADFDIYPISSNSQATGVGVIRIPIGTDSDTAVRYLNVAADLNNDGRFQSYGTLPNRQHEWIVVNLPIQHQGGQRDISTSFALTDPNALIAFPCIRITLTTEMIDPALFGDNGWDGSGPAGGFARGETEDWCFGPQGETTTTTYDWPLAYGIQPPVWEVPPLQWPEPEPPIYDPPDNPFPPGFAPPGGKIQDGGENHPVTQAPGPMAEPAGFQKAFKKQAHIPEMVGTKQEGDYDCAPTCGSNSVTYLLEKARLIGDIQEAAYSENPETAARIADSIFNGIPEWPNHAEEFVREKLKQAMKNGGMMDAANNKGTTPDGFLAGKKAASNAVKAATGTGLTTKGRENACFNNIFQAVSKGRDVEVVLTFKPESTPPEGHMVIVTGATMDHNGNLTLTFVDPLHREKGEQTYTVGNGAEKGSDTAVNKSGLEVKNYPGSGGKRAVITHLFEEYLTDSTESTGGGGVIGGISK</sequence>
<feature type="chain" id="PRO_5002868914" description="Peptidase C39-like domain-containing protein" evidence="1">
    <location>
        <begin position="24"/>
        <end position="600"/>
    </location>
</feature>
<evidence type="ECO:0008006" key="4">
    <source>
        <dbReference type="Google" id="ProtNLM"/>
    </source>
</evidence>
<proteinExistence type="predicted"/>
<feature type="signal peptide" evidence="1">
    <location>
        <begin position="1"/>
        <end position="23"/>
    </location>
</feature>
<evidence type="ECO:0000313" key="3">
    <source>
        <dbReference type="Proteomes" id="UP000000739"/>
    </source>
</evidence>
<dbReference type="AlphaFoldDB" id="B8FB74"/>
<gene>
    <name evidence="2" type="ordered locus">Dalk_2828</name>
</gene>
<name>B8FB74_DESAL</name>
<accession>B8FB74</accession>
<dbReference type="Proteomes" id="UP000000739">
    <property type="component" value="Chromosome"/>
</dbReference>